<accession>A0ABT1WN27</accession>
<keyword evidence="1" id="KW-0812">Transmembrane</keyword>
<reference evidence="2" key="3">
    <citation type="journal article" date="2023" name="Microbiol. Resour. Announc.">
        <title>Draft Genome Sequence of Granulicatella sp. Strain S8, Isolated from a Marine Fish, Seriola quinqueradiata.</title>
        <authorList>
            <person name="Lee M."/>
            <person name="Farooq A."/>
            <person name="Jeong J.B."/>
            <person name="Jung M.Y."/>
        </authorList>
    </citation>
    <scope>NUCLEOTIDE SEQUENCE</scope>
    <source>
        <strain evidence="2">S8</strain>
    </source>
</reference>
<evidence type="ECO:0000313" key="3">
    <source>
        <dbReference type="Proteomes" id="UP001059480"/>
    </source>
</evidence>
<feature type="transmembrane region" description="Helical" evidence="1">
    <location>
        <begin position="9"/>
        <end position="29"/>
    </location>
</feature>
<comment type="caution">
    <text evidence="2">The sequence shown here is derived from an EMBL/GenBank/DDBJ whole genome shotgun (WGS) entry which is preliminary data.</text>
</comment>
<dbReference type="Proteomes" id="UP001059480">
    <property type="component" value="Unassembled WGS sequence"/>
</dbReference>
<feature type="transmembrane region" description="Helical" evidence="1">
    <location>
        <begin position="35"/>
        <end position="56"/>
    </location>
</feature>
<dbReference type="EMBL" id="JANHNZ010000002">
    <property type="protein sequence ID" value="MCQ9209495.1"/>
    <property type="molecule type" value="Genomic_DNA"/>
</dbReference>
<keyword evidence="1" id="KW-0472">Membrane</keyword>
<dbReference type="InterPro" id="IPR024529">
    <property type="entry name" value="ECF_trnsprt_substrate-spec"/>
</dbReference>
<reference evidence="2" key="2">
    <citation type="journal article" date="2023" name="Curr. Microbiol.">
        <title>Granulicatella seriolae sp. nov., a Novel Facultative Anaerobe Isolated from Yellowtail Marine Fish.</title>
        <authorList>
            <person name="Lee M."/>
            <person name="Choi Y.J."/>
            <person name="Farooq A."/>
            <person name="Jeong J.B."/>
            <person name="Jung M.Y."/>
        </authorList>
    </citation>
    <scope>NUCLEOTIDE SEQUENCE</scope>
    <source>
        <strain evidence="2">S8</strain>
    </source>
</reference>
<feature type="transmembrane region" description="Helical" evidence="1">
    <location>
        <begin position="177"/>
        <end position="195"/>
    </location>
</feature>
<name>A0ABT1WN27_9LACT</name>
<evidence type="ECO:0000256" key="1">
    <source>
        <dbReference type="SAM" id="Phobius"/>
    </source>
</evidence>
<feature type="transmembrane region" description="Helical" evidence="1">
    <location>
        <begin position="92"/>
        <end position="112"/>
    </location>
</feature>
<dbReference type="Gene3D" id="1.10.1760.20">
    <property type="match status" value="1"/>
</dbReference>
<organism evidence="2 3">
    <name type="scientific">Granulicatella seriolae</name>
    <dbReference type="NCBI Taxonomy" id="2967226"/>
    <lineage>
        <taxon>Bacteria</taxon>
        <taxon>Bacillati</taxon>
        <taxon>Bacillota</taxon>
        <taxon>Bacilli</taxon>
        <taxon>Lactobacillales</taxon>
        <taxon>Carnobacteriaceae</taxon>
        <taxon>Granulicatella</taxon>
    </lineage>
</organism>
<gene>
    <name evidence="2" type="ORF">NPA36_02925</name>
</gene>
<dbReference type="Pfam" id="PF12822">
    <property type="entry name" value="ECF_trnsprt"/>
    <property type="match status" value="1"/>
</dbReference>
<sequence length="201" mass="21536">MEKKSSKMSVFQLVLIATFLSIIILQSFIPFLGNIPLFVLDITIIHITVILGAIILGPRAGLILGTAWGICSFIRAFTSGSAISLLVFTNPVIAILPRMAVGFLSGLVYQALAKTKIRPSLSMALVGAFGSLFNTITVLSLIYFIVGPQYAQQIGSSIDMLPGILMTLVGTNGVPEAIAAFIIVPIIGNVLMQLMKNRTRK</sequence>
<feature type="transmembrane region" description="Helical" evidence="1">
    <location>
        <begin position="124"/>
        <end position="146"/>
    </location>
</feature>
<keyword evidence="3" id="KW-1185">Reference proteome</keyword>
<keyword evidence="1" id="KW-1133">Transmembrane helix</keyword>
<reference evidence="2" key="1">
    <citation type="submission" date="2022-07" db="EMBL/GenBank/DDBJ databases">
        <authorList>
            <person name="Jung M.-Y."/>
            <person name="Lee M."/>
        </authorList>
    </citation>
    <scope>NUCLEOTIDE SEQUENCE</scope>
    <source>
        <strain evidence="2">S8</strain>
    </source>
</reference>
<protein>
    <submittedName>
        <fullName evidence="2">ECF transporter S component</fullName>
    </submittedName>
</protein>
<proteinExistence type="predicted"/>
<evidence type="ECO:0000313" key="2">
    <source>
        <dbReference type="EMBL" id="MCQ9209495.1"/>
    </source>
</evidence>
<feature type="transmembrane region" description="Helical" evidence="1">
    <location>
        <begin position="63"/>
        <end position="86"/>
    </location>
</feature>
<dbReference type="RefSeq" id="WP_256944610.1">
    <property type="nucleotide sequence ID" value="NZ_JANHNZ010000002.1"/>
</dbReference>